<gene>
    <name evidence="6" type="primary">107369164</name>
</gene>
<feature type="signal peptide" evidence="5">
    <location>
        <begin position="1"/>
        <end position="19"/>
    </location>
</feature>
<dbReference type="Proteomes" id="UP000015104">
    <property type="component" value="Unassembled WGS sequence"/>
</dbReference>
<evidence type="ECO:0008006" key="8">
    <source>
        <dbReference type="Google" id="ProtNLM"/>
    </source>
</evidence>
<dbReference type="eggNOG" id="KOG3848">
    <property type="taxonomic scope" value="Eukaryota"/>
</dbReference>
<reference evidence="7" key="1">
    <citation type="submission" date="2011-08" db="EMBL/GenBank/DDBJ databases">
        <authorList>
            <person name="Rombauts S."/>
        </authorList>
    </citation>
    <scope>NUCLEOTIDE SEQUENCE</scope>
    <source>
        <strain evidence="7">London</strain>
    </source>
</reference>
<dbReference type="OrthoDB" id="6285106at2759"/>
<keyword evidence="3 5" id="KW-0732">Signal</keyword>
<dbReference type="PANTHER" id="PTHR13055:SF12">
    <property type="entry name" value="LD40707P"/>
    <property type="match status" value="1"/>
</dbReference>
<name>T1L0L1_TETUR</name>
<keyword evidence="2" id="KW-0812">Transmembrane</keyword>
<evidence type="ECO:0000256" key="4">
    <source>
        <dbReference type="ARBA" id="ARBA00022989"/>
    </source>
</evidence>
<feature type="chain" id="PRO_5004592008" description="PSI domain-containing protein" evidence="5">
    <location>
        <begin position="20"/>
        <end position="323"/>
    </location>
</feature>
<keyword evidence="4" id="KW-1133">Transmembrane helix</keyword>
<accession>T1L0L1</accession>
<evidence type="ECO:0000313" key="7">
    <source>
        <dbReference type="Proteomes" id="UP000015104"/>
    </source>
</evidence>
<dbReference type="EnsemblMetazoa" id="tetur30g01100.1">
    <property type="protein sequence ID" value="tetur30g01100.1"/>
    <property type="gene ID" value="tetur30g01100"/>
</dbReference>
<dbReference type="EMBL" id="CAEY01000867">
    <property type="status" value="NOT_ANNOTATED_CDS"/>
    <property type="molecule type" value="Genomic_DNA"/>
</dbReference>
<dbReference type="InterPro" id="IPR031152">
    <property type="entry name" value="PLXDC"/>
</dbReference>
<keyword evidence="7" id="KW-1185">Reference proteome</keyword>
<evidence type="ECO:0000313" key="6">
    <source>
        <dbReference type="EnsemblMetazoa" id="tetur30g01100.1"/>
    </source>
</evidence>
<proteinExistence type="predicted"/>
<organism evidence="6 7">
    <name type="scientific">Tetranychus urticae</name>
    <name type="common">Two-spotted spider mite</name>
    <dbReference type="NCBI Taxonomy" id="32264"/>
    <lineage>
        <taxon>Eukaryota</taxon>
        <taxon>Metazoa</taxon>
        <taxon>Ecdysozoa</taxon>
        <taxon>Arthropoda</taxon>
        <taxon>Chelicerata</taxon>
        <taxon>Arachnida</taxon>
        <taxon>Acari</taxon>
        <taxon>Acariformes</taxon>
        <taxon>Trombidiformes</taxon>
        <taxon>Prostigmata</taxon>
        <taxon>Eleutherengona</taxon>
        <taxon>Raphignathae</taxon>
        <taxon>Tetranychoidea</taxon>
        <taxon>Tetranychidae</taxon>
        <taxon>Tetranychus</taxon>
    </lineage>
</organism>
<dbReference type="PANTHER" id="PTHR13055">
    <property type="entry name" value="TUMOR ENDOTHELIAL MARKER 7 RELATED"/>
    <property type="match status" value="1"/>
</dbReference>
<evidence type="ECO:0000256" key="3">
    <source>
        <dbReference type="ARBA" id="ARBA00022729"/>
    </source>
</evidence>
<protein>
    <recommendedName>
        <fullName evidence="8">PSI domain-containing protein</fullName>
    </recommendedName>
</protein>
<dbReference type="KEGG" id="tut:107369164"/>
<evidence type="ECO:0000256" key="5">
    <source>
        <dbReference type="SAM" id="SignalP"/>
    </source>
</evidence>
<comment type="subcellular location">
    <subcellularLocation>
        <location evidence="1">Membrane</location>
        <topology evidence="1">Single-pass type I membrane protein</topology>
    </subcellularLocation>
</comment>
<dbReference type="OMA" id="IVEDHHN"/>
<sequence>MSVIYNYVILWFHLIIFSSQDDTHKYYNSTILTKPTEAMKYWVDIDKMPNVTLHPMLPKSDDPPAPVNLDGEFPVYGFPFPIKNVTISTEGFLLLYNIVDSYGWSYIAPLMAAFDPRFNTTKVKYAKNSTMFVVQWENLAITKHPQKFFTTQVSIFPTGDIVFVYKNIPISFNDFLGTDDFRIGLSYSFQIEKNVVFDKDNTIHYNRFEEDGKGNIRNNTAIYFTALPTCHTLKDCKSCWVGFSGLDCRWCESTGRCFDGLHRPKGEWLAKNCDTEAKKNNCLVSTNSSTVIRNATSTISPYPGNLNWVVQLGIWIKEMILAL</sequence>
<dbReference type="GO" id="GO:0016020">
    <property type="term" value="C:membrane"/>
    <property type="evidence" value="ECO:0007669"/>
    <property type="project" value="UniProtKB-SubCell"/>
</dbReference>
<evidence type="ECO:0000256" key="1">
    <source>
        <dbReference type="ARBA" id="ARBA00004479"/>
    </source>
</evidence>
<reference evidence="6" key="2">
    <citation type="submission" date="2015-06" db="UniProtKB">
        <authorList>
            <consortium name="EnsemblMetazoa"/>
        </authorList>
    </citation>
    <scope>IDENTIFICATION</scope>
</reference>
<evidence type="ECO:0000256" key="2">
    <source>
        <dbReference type="ARBA" id="ARBA00022692"/>
    </source>
</evidence>
<keyword evidence="4" id="KW-0472">Membrane</keyword>
<dbReference type="HOGENOM" id="CLU_916242_0_0_1"/>
<dbReference type="AlphaFoldDB" id="T1L0L1"/>